<gene>
    <name evidence="3" type="ORF">PENTCL1PPCAC_21092</name>
</gene>
<comment type="similarity">
    <text evidence="1">Belongs to the NAD(P)-dependent epimerase/dehydratase family.</text>
</comment>
<feature type="domain" description="NAD-dependent epimerase/dehydratase" evidence="2">
    <location>
        <begin position="25"/>
        <end position="229"/>
    </location>
</feature>
<evidence type="ECO:0000313" key="3">
    <source>
        <dbReference type="EMBL" id="GMS98917.1"/>
    </source>
</evidence>
<evidence type="ECO:0000259" key="2">
    <source>
        <dbReference type="Pfam" id="PF01370"/>
    </source>
</evidence>
<dbReference type="InterPro" id="IPR001509">
    <property type="entry name" value="Epimerase_deHydtase"/>
</dbReference>
<dbReference type="Pfam" id="PF01370">
    <property type="entry name" value="Epimerase"/>
    <property type="match status" value="1"/>
</dbReference>
<accession>A0AAV5TXJ9</accession>
<proteinExistence type="inferred from homology"/>
<keyword evidence="4" id="KW-1185">Reference proteome</keyword>
<dbReference type="Proteomes" id="UP001432027">
    <property type="component" value="Unassembled WGS sequence"/>
</dbReference>
<protein>
    <recommendedName>
        <fullName evidence="2">NAD-dependent epimerase/dehydratase domain-containing protein</fullName>
    </recommendedName>
</protein>
<dbReference type="EMBL" id="BTSX01000005">
    <property type="protein sequence ID" value="GMS98917.1"/>
    <property type="molecule type" value="Genomic_DNA"/>
</dbReference>
<dbReference type="PANTHER" id="PTHR43000">
    <property type="entry name" value="DTDP-D-GLUCOSE 4,6-DEHYDRATASE-RELATED"/>
    <property type="match status" value="1"/>
</dbReference>
<dbReference type="SUPFAM" id="SSF51735">
    <property type="entry name" value="NAD(P)-binding Rossmann-fold domains"/>
    <property type="match status" value="1"/>
</dbReference>
<feature type="non-terminal residue" evidence="3">
    <location>
        <position position="1"/>
    </location>
</feature>
<evidence type="ECO:0000256" key="1">
    <source>
        <dbReference type="ARBA" id="ARBA00007637"/>
    </source>
</evidence>
<dbReference type="InterPro" id="IPR036291">
    <property type="entry name" value="NAD(P)-bd_dom_sf"/>
</dbReference>
<dbReference type="Gene3D" id="3.90.25.10">
    <property type="entry name" value="UDP-galactose 4-epimerase, domain 1"/>
    <property type="match status" value="1"/>
</dbReference>
<dbReference type="AlphaFoldDB" id="A0AAV5TXJ9"/>
<sequence>NMSYLIIGGLSPLSLRGVIPQLLNADETKKVVIYDDLSGGSSSSSAAVLSDPRVSQVVVGSTFNEKLLQKTLTDNEITHVIDLASLSSPKETSPIAIARTAVVGFTHVLDAVRHYGGKPRFVLVSREPSSSRPLSESTPPLPNSLVAANAMAVESMLHSYVISYRMPLVVVRLSEGVLAHDLSRGLNAAFSPGAELSDAAFSAISINDAARGILAVLNKGVAPEIYNIGGEMAVTHKAVSEFIEKIKAGSCCTISSNNPSVFPIERAQKELGWAPEEKNLCEVLKSELTVAAAAPGQLHSFTKVLIFGADQPTGKRLLKALEEKFIPVVLGTSHPGEDPIDTVKEEIYRVAPSNIVFVGDRNEDPAYYDQEPKPARLRENVGKNLHAPWILAAICERVRCHFAYVQTYKEEDEKQETSEGVVKGFTKRLLEQFTSAYQTRFILSENAVDDVNITAIVERIRDNKSSMNAETEKAGKTCTLS</sequence>
<comment type="caution">
    <text evidence="3">The sequence shown here is derived from an EMBL/GenBank/DDBJ whole genome shotgun (WGS) entry which is preliminary data.</text>
</comment>
<reference evidence="3" key="1">
    <citation type="submission" date="2023-10" db="EMBL/GenBank/DDBJ databases">
        <title>Genome assembly of Pristionchus species.</title>
        <authorList>
            <person name="Yoshida K."/>
            <person name="Sommer R.J."/>
        </authorList>
    </citation>
    <scope>NUCLEOTIDE SEQUENCE</scope>
    <source>
        <strain evidence="3">RS0144</strain>
    </source>
</reference>
<evidence type="ECO:0000313" key="4">
    <source>
        <dbReference type="Proteomes" id="UP001432027"/>
    </source>
</evidence>
<dbReference type="Gene3D" id="3.40.50.720">
    <property type="entry name" value="NAD(P)-binding Rossmann-like Domain"/>
    <property type="match status" value="2"/>
</dbReference>
<organism evidence="3 4">
    <name type="scientific">Pristionchus entomophagus</name>
    <dbReference type="NCBI Taxonomy" id="358040"/>
    <lineage>
        <taxon>Eukaryota</taxon>
        <taxon>Metazoa</taxon>
        <taxon>Ecdysozoa</taxon>
        <taxon>Nematoda</taxon>
        <taxon>Chromadorea</taxon>
        <taxon>Rhabditida</taxon>
        <taxon>Rhabditina</taxon>
        <taxon>Diplogasteromorpha</taxon>
        <taxon>Diplogasteroidea</taxon>
        <taxon>Neodiplogasteridae</taxon>
        <taxon>Pristionchus</taxon>
    </lineage>
</organism>
<name>A0AAV5TXJ9_9BILA</name>